<dbReference type="EMBL" id="GG692432">
    <property type="protein sequence ID" value="EER38082.1"/>
    <property type="molecule type" value="Genomic_DNA"/>
</dbReference>
<evidence type="ECO:0000313" key="3">
    <source>
        <dbReference type="Proteomes" id="UP000002624"/>
    </source>
</evidence>
<dbReference type="Proteomes" id="UP000002624">
    <property type="component" value="Unassembled WGS sequence"/>
</dbReference>
<gene>
    <name evidence="2" type="ORF">HCDG_07817</name>
</gene>
<sequence length="196" mass="21307">MVQIVTITQAQALDDENAVTLRTAPVDRGVFKLSGELGAAKIDGAIRLPGKSPGFWSTVNHGSTNVSISVEKGDIRKWNDLAKAYAGHVLDCLRTPTGTPMLRFQIMETSIVAMRCHISYKGDSYEYKYSKDTLTRSSFRSKYLPHHKGIGEPTKIPTLNTAFSKCNGSGETEAKGPSLSGGKDREADQIAVKMAE</sequence>
<dbReference type="AlphaFoldDB" id="C6HNN6"/>
<name>C6HNN6_AJECH</name>
<evidence type="ECO:0000256" key="1">
    <source>
        <dbReference type="SAM" id="MobiDB-lite"/>
    </source>
</evidence>
<dbReference type="VEuPathDB" id="FungiDB:HCDG_07817"/>
<protein>
    <submittedName>
        <fullName evidence="2">Uncharacterized protein</fullName>
    </submittedName>
</protein>
<accession>C6HNN6</accession>
<reference evidence="3" key="1">
    <citation type="submission" date="2009-05" db="EMBL/GenBank/DDBJ databases">
        <title>The genome sequence of Ajellomyces capsulatus strain H143.</title>
        <authorList>
            <person name="Champion M."/>
            <person name="Cuomo C.A."/>
            <person name="Ma L.-J."/>
            <person name="Henn M.R."/>
            <person name="Sil A."/>
            <person name="Goldman B."/>
            <person name="Young S.K."/>
            <person name="Kodira C.D."/>
            <person name="Zeng Q."/>
            <person name="Koehrsen M."/>
            <person name="Alvarado L."/>
            <person name="Berlin A.M."/>
            <person name="Borenstein D."/>
            <person name="Chen Z."/>
            <person name="Engels R."/>
            <person name="Freedman E."/>
            <person name="Gellesch M."/>
            <person name="Goldberg J."/>
            <person name="Griggs A."/>
            <person name="Gujja S."/>
            <person name="Heiman D.I."/>
            <person name="Hepburn T.A."/>
            <person name="Howarth C."/>
            <person name="Jen D."/>
            <person name="Larson L."/>
            <person name="Lewis B."/>
            <person name="Mehta T."/>
            <person name="Park D."/>
            <person name="Pearson M."/>
            <person name="Roberts A."/>
            <person name="Saif S."/>
            <person name="Shea T.D."/>
            <person name="Shenoy N."/>
            <person name="Sisk P."/>
            <person name="Stolte C."/>
            <person name="Sykes S."/>
            <person name="Walk T."/>
            <person name="White J."/>
            <person name="Yandava C."/>
            <person name="Klein B."/>
            <person name="McEwen J.G."/>
            <person name="Puccia R."/>
            <person name="Goldman G.H."/>
            <person name="Felipe M.S."/>
            <person name="Nino-Vega G."/>
            <person name="San-Blas G."/>
            <person name="Taylor J.W."/>
            <person name="Mendoza L."/>
            <person name="Galagan J.E."/>
            <person name="Nusbaum C."/>
            <person name="Birren B.W."/>
        </authorList>
    </citation>
    <scope>NUCLEOTIDE SEQUENCE [LARGE SCALE GENOMIC DNA]</scope>
    <source>
        <strain evidence="3">H143</strain>
    </source>
</reference>
<dbReference type="HOGENOM" id="CLU_1389865_0_0_1"/>
<organism evidence="2 3">
    <name type="scientific">Ajellomyces capsulatus (strain H143)</name>
    <name type="common">Darling's disease fungus</name>
    <name type="synonym">Histoplasma capsulatum</name>
    <dbReference type="NCBI Taxonomy" id="544712"/>
    <lineage>
        <taxon>Eukaryota</taxon>
        <taxon>Fungi</taxon>
        <taxon>Dikarya</taxon>
        <taxon>Ascomycota</taxon>
        <taxon>Pezizomycotina</taxon>
        <taxon>Eurotiomycetes</taxon>
        <taxon>Eurotiomycetidae</taxon>
        <taxon>Onygenales</taxon>
        <taxon>Ajellomycetaceae</taxon>
        <taxon>Histoplasma</taxon>
    </lineage>
</organism>
<proteinExistence type="predicted"/>
<feature type="region of interest" description="Disordered" evidence="1">
    <location>
        <begin position="167"/>
        <end position="196"/>
    </location>
</feature>
<evidence type="ECO:0000313" key="2">
    <source>
        <dbReference type="EMBL" id="EER38082.1"/>
    </source>
</evidence>